<name>A0A250WXI6_9CHLO</name>
<dbReference type="AlphaFoldDB" id="A0A250WXI6"/>
<dbReference type="Proteomes" id="UP000232323">
    <property type="component" value="Unassembled WGS sequence"/>
</dbReference>
<organism evidence="5 6">
    <name type="scientific">Chlamydomonas eustigma</name>
    <dbReference type="NCBI Taxonomy" id="1157962"/>
    <lineage>
        <taxon>Eukaryota</taxon>
        <taxon>Viridiplantae</taxon>
        <taxon>Chlorophyta</taxon>
        <taxon>core chlorophytes</taxon>
        <taxon>Chlorophyceae</taxon>
        <taxon>CS clade</taxon>
        <taxon>Chlamydomonadales</taxon>
        <taxon>Chlamydomonadaceae</taxon>
        <taxon>Chlamydomonas</taxon>
    </lineage>
</organism>
<dbReference type="EMBL" id="BEGY01000012">
    <property type="protein sequence ID" value="GAX75558.1"/>
    <property type="molecule type" value="Genomic_DNA"/>
</dbReference>
<comment type="caution">
    <text evidence="5">The sequence shown here is derived from an EMBL/GenBank/DDBJ whole genome shotgun (WGS) entry which is preliminary data.</text>
</comment>
<sequence>MFSVIAHRGNSALAPENTLKAFDLALELGPAFELDVQLTSDNICIVLHDEKLGRTNIGSSQVADTSWTDLSTLDAGSWLGTEHADCRIPTLLQVLERYQSRAHIHLELKSQQAGIPEVVAGLLRSTGWLGWLEDAVTLNHSQASPASALEAPGRVTITSFHLHMLVLSMKLLPQTTHGWLIQEITDQTLEVAREAGISQLCPRVNVCSKELVDKALQQGFKTVRGWGVKNKDLLHHAVSCGMHGATVDWPHEALEELKIIKN</sequence>
<evidence type="ECO:0000313" key="5">
    <source>
        <dbReference type="EMBL" id="GAX75558.1"/>
    </source>
</evidence>
<evidence type="ECO:0000256" key="1">
    <source>
        <dbReference type="ARBA" id="ARBA00012247"/>
    </source>
</evidence>
<gene>
    <name evidence="5" type="ORF">CEUSTIGMA_g3001.t1</name>
</gene>
<keyword evidence="6" id="KW-1185">Reference proteome</keyword>
<evidence type="ECO:0000256" key="2">
    <source>
        <dbReference type="ARBA" id="ARBA00022798"/>
    </source>
</evidence>
<keyword evidence="2" id="KW-0319">Glycerol metabolism</keyword>
<dbReference type="STRING" id="1157962.A0A250WXI6"/>
<dbReference type="Pfam" id="PF03009">
    <property type="entry name" value="GDPD"/>
    <property type="match status" value="1"/>
</dbReference>
<comment type="catalytic activity">
    <reaction evidence="3">
        <text>a sn-glycero-3-phosphodiester + H2O = an alcohol + sn-glycerol 3-phosphate + H(+)</text>
        <dbReference type="Rhea" id="RHEA:12969"/>
        <dbReference type="ChEBI" id="CHEBI:15377"/>
        <dbReference type="ChEBI" id="CHEBI:15378"/>
        <dbReference type="ChEBI" id="CHEBI:30879"/>
        <dbReference type="ChEBI" id="CHEBI:57597"/>
        <dbReference type="ChEBI" id="CHEBI:83408"/>
        <dbReference type="EC" id="3.1.4.46"/>
    </reaction>
</comment>
<dbReference type="PANTHER" id="PTHR46211">
    <property type="entry name" value="GLYCEROPHOSPHORYL DIESTER PHOSPHODIESTERASE"/>
    <property type="match status" value="1"/>
</dbReference>
<dbReference type="Gene3D" id="3.20.20.190">
    <property type="entry name" value="Phosphatidylinositol (PI) phosphodiesterase"/>
    <property type="match status" value="1"/>
</dbReference>
<dbReference type="GO" id="GO:0006629">
    <property type="term" value="P:lipid metabolic process"/>
    <property type="evidence" value="ECO:0007669"/>
    <property type="project" value="InterPro"/>
</dbReference>
<dbReference type="GO" id="GO:0008889">
    <property type="term" value="F:glycerophosphodiester phosphodiesterase activity"/>
    <property type="evidence" value="ECO:0007669"/>
    <property type="project" value="UniProtKB-EC"/>
</dbReference>
<evidence type="ECO:0000259" key="4">
    <source>
        <dbReference type="PROSITE" id="PS51704"/>
    </source>
</evidence>
<proteinExistence type="predicted"/>
<dbReference type="OrthoDB" id="1058301at2759"/>
<reference evidence="5 6" key="1">
    <citation type="submission" date="2017-08" db="EMBL/GenBank/DDBJ databases">
        <title>Acidophilic green algal genome provides insights into adaptation to an acidic environment.</title>
        <authorList>
            <person name="Hirooka S."/>
            <person name="Hirose Y."/>
            <person name="Kanesaki Y."/>
            <person name="Higuchi S."/>
            <person name="Fujiwara T."/>
            <person name="Onuma R."/>
            <person name="Era A."/>
            <person name="Ohbayashi R."/>
            <person name="Uzuka A."/>
            <person name="Nozaki H."/>
            <person name="Yoshikawa H."/>
            <person name="Miyagishima S.Y."/>
        </authorList>
    </citation>
    <scope>NUCLEOTIDE SEQUENCE [LARGE SCALE GENOMIC DNA]</scope>
    <source>
        <strain evidence="5 6">NIES-2499</strain>
    </source>
</reference>
<dbReference type="SUPFAM" id="SSF51695">
    <property type="entry name" value="PLC-like phosphodiesterases"/>
    <property type="match status" value="1"/>
</dbReference>
<dbReference type="InterPro" id="IPR017946">
    <property type="entry name" value="PLC-like_Pdiesterase_TIM-brl"/>
</dbReference>
<dbReference type="InterPro" id="IPR030395">
    <property type="entry name" value="GP_PDE_dom"/>
</dbReference>
<evidence type="ECO:0000256" key="3">
    <source>
        <dbReference type="ARBA" id="ARBA00047512"/>
    </source>
</evidence>
<dbReference type="EC" id="3.1.4.46" evidence="1"/>
<evidence type="ECO:0000313" key="6">
    <source>
        <dbReference type="Proteomes" id="UP000232323"/>
    </source>
</evidence>
<dbReference type="PANTHER" id="PTHR46211:SF14">
    <property type="entry name" value="GLYCEROPHOSPHODIESTER PHOSPHODIESTERASE"/>
    <property type="match status" value="1"/>
</dbReference>
<accession>A0A250WXI6</accession>
<feature type="domain" description="GP-PDE" evidence="4">
    <location>
        <begin position="2"/>
        <end position="257"/>
    </location>
</feature>
<dbReference type="GO" id="GO:0006071">
    <property type="term" value="P:glycerol metabolic process"/>
    <property type="evidence" value="ECO:0007669"/>
    <property type="project" value="UniProtKB-KW"/>
</dbReference>
<protein>
    <recommendedName>
        <fullName evidence="1">glycerophosphodiester phosphodiesterase</fullName>
        <ecNumber evidence="1">3.1.4.46</ecNumber>
    </recommendedName>
</protein>
<dbReference type="PROSITE" id="PS51704">
    <property type="entry name" value="GP_PDE"/>
    <property type="match status" value="1"/>
</dbReference>